<keyword evidence="1" id="KW-0472">Membrane</keyword>
<sequence>MDGRGKPFMVKIRYKFITFREYETEAFAEYLEYKAAKGWFLTNIHQNGILRFEKGEPKKLNFCVAVLPGSSGLDSADNWNARQFREYCEEAGWKLQYGGTLWQIFYTEDEALVPIETDPEIRLENQRRITFSWGKVLGQLFTIGLWLWMLSSFIKEPGIRFSSYENIILIGFYAILILIMTGRLAGPALWFWKAERSLRKTDKFPVTTWNQVRFRNIAGGIIIIIMLAFVICSGGKSRAIPITLLLILFIMFALYCGKILEMVRETENATKTGKAMIYIVATVIVGTVALVFFTMQIVMLFPDKDTEERRYDRIAEFPSSFEELGGYTFEEGWSEKSQQTLLCFYQRESGVMRDDAGTVQNLTMEYFKSPLPWIIQSTKKTYPVYRGNVWDVQIKESWIEGGTSVVRYHYRWIGTAKLTEEDPDYNYISEWPDRERDLYVISNEKELLALDYSTVTERDVIEPAVKAMAD</sequence>
<feature type="transmembrane region" description="Helical" evidence="1">
    <location>
        <begin position="277"/>
        <end position="301"/>
    </location>
</feature>
<name>A0ABC9TYU9_CLOSY</name>
<dbReference type="EMBL" id="AWSU01000151">
    <property type="protein sequence ID" value="ERI77528.1"/>
    <property type="molecule type" value="Genomic_DNA"/>
</dbReference>
<evidence type="ECO:0008006" key="4">
    <source>
        <dbReference type="Google" id="ProtNLM"/>
    </source>
</evidence>
<protein>
    <recommendedName>
        <fullName evidence="4">DUF2812 domain-containing protein</fullName>
    </recommendedName>
</protein>
<dbReference type="InterPro" id="IPR021359">
    <property type="entry name" value="DUF2812"/>
</dbReference>
<feature type="transmembrane region" description="Helical" evidence="1">
    <location>
        <begin position="136"/>
        <end position="154"/>
    </location>
</feature>
<accession>A0ABC9TYU9</accession>
<feature type="transmembrane region" description="Helical" evidence="1">
    <location>
        <begin position="166"/>
        <end position="192"/>
    </location>
</feature>
<feature type="transmembrane region" description="Helical" evidence="1">
    <location>
        <begin position="213"/>
        <end position="231"/>
    </location>
</feature>
<gene>
    <name evidence="2" type="ORF">CLOSYM_01977</name>
</gene>
<reference evidence="2 3" key="1">
    <citation type="submission" date="2013-07" db="EMBL/GenBank/DDBJ databases">
        <authorList>
            <person name="Weinstock G."/>
            <person name="Sodergren E."/>
            <person name="Wylie T."/>
            <person name="Fulton L."/>
            <person name="Fulton R."/>
            <person name="Fronick C."/>
            <person name="O'Laughlin M."/>
            <person name="Godfrey J."/>
            <person name="Miner T."/>
            <person name="Herter B."/>
            <person name="Appelbaum E."/>
            <person name="Cordes M."/>
            <person name="Lek S."/>
            <person name="Wollam A."/>
            <person name="Pepin K.H."/>
            <person name="Palsikar V.B."/>
            <person name="Mitreva M."/>
            <person name="Wilson R.K."/>
        </authorList>
    </citation>
    <scope>NUCLEOTIDE SEQUENCE [LARGE SCALE GENOMIC DNA]</scope>
    <source>
        <strain evidence="2 3">ATCC 14940</strain>
    </source>
</reference>
<feature type="transmembrane region" description="Helical" evidence="1">
    <location>
        <begin position="237"/>
        <end position="256"/>
    </location>
</feature>
<dbReference type="AlphaFoldDB" id="A0ABC9TYU9"/>
<keyword evidence="1" id="KW-0812">Transmembrane</keyword>
<evidence type="ECO:0000313" key="3">
    <source>
        <dbReference type="Proteomes" id="UP000016491"/>
    </source>
</evidence>
<evidence type="ECO:0000256" key="1">
    <source>
        <dbReference type="SAM" id="Phobius"/>
    </source>
</evidence>
<organism evidence="2 3">
    <name type="scientific">[Clostridium] symbiosum ATCC 14940</name>
    <dbReference type="NCBI Taxonomy" id="411472"/>
    <lineage>
        <taxon>Bacteria</taxon>
        <taxon>Bacillati</taxon>
        <taxon>Bacillota</taxon>
        <taxon>Clostridia</taxon>
        <taxon>Lachnospirales</taxon>
        <taxon>Lachnospiraceae</taxon>
        <taxon>Otoolea</taxon>
    </lineage>
</organism>
<dbReference type="Pfam" id="PF11193">
    <property type="entry name" value="DUF2812"/>
    <property type="match status" value="1"/>
</dbReference>
<proteinExistence type="predicted"/>
<dbReference type="Proteomes" id="UP000016491">
    <property type="component" value="Unassembled WGS sequence"/>
</dbReference>
<comment type="caution">
    <text evidence="2">The sequence shown here is derived from an EMBL/GenBank/DDBJ whole genome shotgun (WGS) entry which is preliminary data.</text>
</comment>
<keyword evidence="1" id="KW-1133">Transmembrane helix</keyword>
<evidence type="ECO:0000313" key="2">
    <source>
        <dbReference type="EMBL" id="ERI77528.1"/>
    </source>
</evidence>